<dbReference type="InterPro" id="IPR055199">
    <property type="entry name" value="Hda_lid"/>
</dbReference>
<gene>
    <name evidence="2" type="ORF">BA177_11090</name>
</gene>
<reference evidence="2 3" key="1">
    <citation type="submission" date="2016-06" db="EMBL/GenBank/DDBJ databases">
        <title>Complete genome sequence of a deep-branching marine Gamma Proteobacterium Woeseia oceani type strain XK5.</title>
        <authorList>
            <person name="Mu D."/>
            <person name="Du Z."/>
        </authorList>
    </citation>
    <scope>NUCLEOTIDE SEQUENCE [LARGE SCALE GENOMIC DNA]</scope>
    <source>
        <strain evidence="2 3">XK5</strain>
    </source>
</reference>
<protein>
    <submittedName>
        <fullName evidence="2">DnaA regulatory inactivator Hda</fullName>
    </submittedName>
</protein>
<dbReference type="STRING" id="1548547.BA177_11090"/>
<dbReference type="SUPFAM" id="SSF52540">
    <property type="entry name" value="P-loop containing nucleoside triphosphate hydrolases"/>
    <property type="match status" value="1"/>
</dbReference>
<dbReference type="PANTHER" id="PTHR30050:SF5">
    <property type="entry name" value="DNAA REGULATORY INACTIVATOR HDA"/>
    <property type="match status" value="1"/>
</dbReference>
<dbReference type="Gene3D" id="1.10.8.60">
    <property type="match status" value="1"/>
</dbReference>
<sequence>MSQLALPLRTADYAVFDSFWTAGNEPAVAYLQELVGTAQSPGCWLSGPATSGKTHLLQAVCERMGDRSVYLPLQELVEAGPGILEGMASRPVVCIDDITTVAGKPDWEHALFDVWHQLSDAQGTLVLASRATVRESGFELADLQSRFSQLAVFQLRTLDEEELARALQMRARHRGLELPDQTARYMLSRSRRDMASLYTLLDQLDAEALRTQRRLTVPFVKTVMPD</sequence>
<dbReference type="GO" id="GO:0006270">
    <property type="term" value="P:DNA replication initiation"/>
    <property type="evidence" value="ECO:0007669"/>
    <property type="project" value="TreeGrafter"/>
</dbReference>
<evidence type="ECO:0000313" key="2">
    <source>
        <dbReference type="EMBL" id="ANO51676.1"/>
    </source>
</evidence>
<dbReference type="InterPro" id="IPR027417">
    <property type="entry name" value="P-loop_NTPase"/>
</dbReference>
<dbReference type="Proteomes" id="UP000092695">
    <property type="component" value="Chromosome"/>
</dbReference>
<evidence type="ECO:0000313" key="3">
    <source>
        <dbReference type="Proteomes" id="UP000092695"/>
    </source>
</evidence>
<dbReference type="InterPro" id="IPR017788">
    <property type="entry name" value="Hda"/>
</dbReference>
<accession>A0A193LGT8</accession>
<dbReference type="GO" id="GO:0032297">
    <property type="term" value="P:negative regulation of DNA-templated DNA replication initiation"/>
    <property type="evidence" value="ECO:0007669"/>
    <property type="project" value="InterPro"/>
</dbReference>
<proteinExistence type="predicted"/>
<dbReference type="KEGG" id="woc:BA177_11090"/>
<dbReference type="EMBL" id="CP016268">
    <property type="protein sequence ID" value="ANO51676.1"/>
    <property type="molecule type" value="Genomic_DNA"/>
</dbReference>
<keyword evidence="3" id="KW-1185">Reference proteome</keyword>
<dbReference type="AlphaFoldDB" id="A0A193LGT8"/>
<dbReference type="RefSeq" id="WP_068616246.1">
    <property type="nucleotide sequence ID" value="NZ_CP016268.1"/>
</dbReference>
<dbReference type="Gene3D" id="3.40.50.300">
    <property type="entry name" value="P-loop containing nucleotide triphosphate hydrolases"/>
    <property type="match status" value="1"/>
</dbReference>
<feature type="domain" description="Hda lid" evidence="1">
    <location>
        <begin position="161"/>
        <end position="224"/>
    </location>
</feature>
<dbReference type="Pfam" id="PF22688">
    <property type="entry name" value="Hda_lid"/>
    <property type="match status" value="1"/>
</dbReference>
<evidence type="ECO:0000259" key="1">
    <source>
        <dbReference type="Pfam" id="PF22688"/>
    </source>
</evidence>
<dbReference type="NCBIfam" id="TIGR03420">
    <property type="entry name" value="DnaA_homol_Hda"/>
    <property type="match status" value="1"/>
</dbReference>
<organism evidence="2 3">
    <name type="scientific">Woeseia oceani</name>
    <dbReference type="NCBI Taxonomy" id="1548547"/>
    <lineage>
        <taxon>Bacteria</taxon>
        <taxon>Pseudomonadati</taxon>
        <taxon>Pseudomonadota</taxon>
        <taxon>Gammaproteobacteria</taxon>
        <taxon>Woeseiales</taxon>
        <taxon>Woeseiaceae</taxon>
        <taxon>Woeseia</taxon>
    </lineage>
</organism>
<dbReference type="PANTHER" id="PTHR30050">
    <property type="entry name" value="CHROMOSOMAL REPLICATION INITIATOR PROTEIN DNAA"/>
    <property type="match status" value="1"/>
</dbReference>
<dbReference type="OrthoDB" id="9784878at2"/>
<name>A0A193LGT8_9GAMM</name>